<dbReference type="AlphaFoldDB" id="T1GZL5"/>
<dbReference type="EnsemblMetazoa" id="MESCA009318-RA">
    <property type="protein sequence ID" value="MESCA009318-PA"/>
    <property type="gene ID" value="MESCA009318"/>
</dbReference>
<reference evidence="2" key="1">
    <citation type="submission" date="2013-02" db="EMBL/GenBank/DDBJ databases">
        <authorList>
            <person name="Hughes D."/>
        </authorList>
    </citation>
    <scope>NUCLEOTIDE SEQUENCE</scope>
    <source>
        <strain>Durham</strain>
        <strain evidence="2">NC isolate 2 -- Noor lab</strain>
    </source>
</reference>
<dbReference type="EMBL" id="CAQQ02151308">
    <property type="status" value="NOT_ANNOTATED_CDS"/>
    <property type="molecule type" value="Genomic_DNA"/>
</dbReference>
<reference evidence="1" key="2">
    <citation type="submission" date="2015-06" db="UniProtKB">
        <authorList>
            <consortium name="EnsemblMetazoa"/>
        </authorList>
    </citation>
    <scope>IDENTIFICATION</scope>
</reference>
<organism evidence="1 2">
    <name type="scientific">Megaselia scalaris</name>
    <name type="common">Humpbacked fly</name>
    <name type="synonym">Phora scalaris</name>
    <dbReference type="NCBI Taxonomy" id="36166"/>
    <lineage>
        <taxon>Eukaryota</taxon>
        <taxon>Metazoa</taxon>
        <taxon>Ecdysozoa</taxon>
        <taxon>Arthropoda</taxon>
        <taxon>Hexapoda</taxon>
        <taxon>Insecta</taxon>
        <taxon>Pterygota</taxon>
        <taxon>Neoptera</taxon>
        <taxon>Endopterygota</taxon>
        <taxon>Diptera</taxon>
        <taxon>Brachycera</taxon>
        <taxon>Muscomorpha</taxon>
        <taxon>Platypezoidea</taxon>
        <taxon>Phoridae</taxon>
        <taxon>Megaseliini</taxon>
        <taxon>Megaselia</taxon>
    </lineage>
</organism>
<evidence type="ECO:0000313" key="2">
    <source>
        <dbReference type="Proteomes" id="UP000015102"/>
    </source>
</evidence>
<protein>
    <recommendedName>
        <fullName evidence="3">C2 domain-containing protein</fullName>
    </recommendedName>
</protein>
<dbReference type="HOGENOM" id="CLU_2457363_0_0_1"/>
<dbReference type="EMBL" id="CAQQ02151307">
    <property type="status" value="NOT_ANNOTATED_CDS"/>
    <property type="molecule type" value="Genomic_DNA"/>
</dbReference>
<name>T1GZL5_MEGSC</name>
<sequence>MTQSEAKRNLGSVTCYLEPKLFKRNLRNNSFVTDELWLPIKDITTTPMKPGRNSVKLFPGSKKYDSKIQTNSWPKFNENFKFPLVPDIK</sequence>
<accession>T1GZL5</accession>
<evidence type="ECO:0008006" key="3">
    <source>
        <dbReference type="Google" id="ProtNLM"/>
    </source>
</evidence>
<keyword evidence="2" id="KW-1185">Reference proteome</keyword>
<evidence type="ECO:0000313" key="1">
    <source>
        <dbReference type="EnsemblMetazoa" id="MESCA009318-PA"/>
    </source>
</evidence>
<dbReference type="Proteomes" id="UP000015102">
    <property type="component" value="Unassembled WGS sequence"/>
</dbReference>
<proteinExistence type="predicted"/>